<dbReference type="AlphaFoldDB" id="A0A0A9HG59"/>
<proteinExistence type="predicted"/>
<name>A0A0A9HG59_ARUDO</name>
<sequence>MPICSLSDLLYYAWICGHDYVFQYFIVSVS</sequence>
<protein>
    <submittedName>
        <fullName evidence="1">Uncharacterized protein</fullName>
    </submittedName>
</protein>
<organism evidence="1">
    <name type="scientific">Arundo donax</name>
    <name type="common">Giant reed</name>
    <name type="synonym">Donax arundinaceus</name>
    <dbReference type="NCBI Taxonomy" id="35708"/>
    <lineage>
        <taxon>Eukaryota</taxon>
        <taxon>Viridiplantae</taxon>
        <taxon>Streptophyta</taxon>
        <taxon>Embryophyta</taxon>
        <taxon>Tracheophyta</taxon>
        <taxon>Spermatophyta</taxon>
        <taxon>Magnoliopsida</taxon>
        <taxon>Liliopsida</taxon>
        <taxon>Poales</taxon>
        <taxon>Poaceae</taxon>
        <taxon>PACMAD clade</taxon>
        <taxon>Arundinoideae</taxon>
        <taxon>Arundineae</taxon>
        <taxon>Arundo</taxon>
    </lineage>
</organism>
<reference evidence="1" key="2">
    <citation type="journal article" date="2015" name="Data Brief">
        <title>Shoot transcriptome of the giant reed, Arundo donax.</title>
        <authorList>
            <person name="Barrero R.A."/>
            <person name="Guerrero F.D."/>
            <person name="Moolhuijzen P."/>
            <person name="Goolsby J.A."/>
            <person name="Tidwell J."/>
            <person name="Bellgard S.E."/>
            <person name="Bellgard M.I."/>
        </authorList>
    </citation>
    <scope>NUCLEOTIDE SEQUENCE</scope>
    <source>
        <tissue evidence="1">Shoot tissue taken approximately 20 cm above the soil surface</tissue>
    </source>
</reference>
<dbReference type="EMBL" id="GBRH01164035">
    <property type="protein sequence ID" value="JAE33861.1"/>
    <property type="molecule type" value="Transcribed_RNA"/>
</dbReference>
<accession>A0A0A9HG59</accession>
<reference evidence="1" key="1">
    <citation type="submission" date="2014-09" db="EMBL/GenBank/DDBJ databases">
        <authorList>
            <person name="Magalhaes I.L.F."/>
            <person name="Oliveira U."/>
            <person name="Santos F.R."/>
            <person name="Vidigal T.H.D.A."/>
            <person name="Brescovit A.D."/>
            <person name="Santos A.J."/>
        </authorList>
    </citation>
    <scope>NUCLEOTIDE SEQUENCE</scope>
    <source>
        <tissue evidence="1">Shoot tissue taken approximately 20 cm above the soil surface</tissue>
    </source>
</reference>
<evidence type="ECO:0000313" key="1">
    <source>
        <dbReference type="EMBL" id="JAE33861.1"/>
    </source>
</evidence>